<organism evidence="1 2">
    <name type="scientific">Halteria grandinella</name>
    <dbReference type="NCBI Taxonomy" id="5974"/>
    <lineage>
        <taxon>Eukaryota</taxon>
        <taxon>Sar</taxon>
        <taxon>Alveolata</taxon>
        <taxon>Ciliophora</taxon>
        <taxon>Intramacronucleata</taxon>
        <taxon>Spirotrichea</taxon>
        <taxon>Stichotrichia</taxon>
        <taxon>Sporadotrichida</taxon>
        <taxon>Halteriidae</taxon>
        <taxon>Halteria</taxon>
    </lineage>
</organism>
<keyword evidence="2" id="KW-1185">Reference proteome</keyword>
<evidence type="ECO:0000313" key="1">
    <source>
        <dbReference type="EMBL" id="TNV70970.1"/>
    </source>
</evidence>
<reference evidence="1" key="1">
    <citation type="submission" date="2019-06" db="EMBL/GenBank/DDBJ databases">
        <authorList>
            <person name="Zheng W."/>
        </authorList>
    </citation>
    <scope>NUCLEOTIDE SEQUENCE</scope>
    <source>
        <strain evidence="1">QDHG01</strain>
    </source>
</reference>
<dbReference type="AlphaFoldDB" id="A0A8J8SUB1"/>
<sequence>MVLFPNLFQQQAENDTEVFVGKGQPPRQVKLQNSFEDGVILKLVQVPLNWSQLIVIFVIGAPPAERGITQESIAQDPVRFIKVKLQRGKGSLSTYTVISEYTERLVENQFDGTTLMLNYYPD</sequence>
<name>A0A8J8SUB1_HALGN</name>
<dbReference type="Proteomes" id="UP000785679">
    <property type="component" value="Unassembled WGS sequence"/>
</dbReference>
<accession>A0A8J8SUB1</accession>
<gene>
    <name evidence="1" type="ORF">FGO68_gene15949</name>
</gene>
<proteinExistence type="predicted"/>
<dbReference type="EMBL" id="RRYP01031396">
    <property type="protein sequence ID" value="TNV70970.1"/>
    <property type="molecule type" value="Genomic_DNA"/>
</dbReference>
<protein>
    <submittedName>
        <fullName evidence="1">Uncharacterized protein</fullName>
    </submittedName>
</protein>
<evidence type="ECO:0000313" key="2">
    <source>
        <dbReference type="Proteomes" id="UP000785679"/>
    </source>
</evidence>
<comment type="caution">
    <text evidence="1">The sequence shown here is derived from an EMBL/GenBank/DDBJ whole genome shotgun (WGS) entry which is preliminary data.</text>
</comment>